<evidence type="ECO:0000256" key="7">
    <source>
        <dbReference type="ARBA" id="ARBA00023027"/>
    </source>
</evidence>
<evidence type="ECO:0000256" key="4">
    <source>
        <dbReference type="ARBA" id="ARBA00007637"/>
    </source>
</evidence>
<dbReference type="AlphaFoldDB" id="D3Q8Z5"/>
<name>D3Q8Z5_STANL</name>
<dbReference type="UniPathway" id="UPA00214"/>
<dbReference type="STRING" id="446470.Snas_0893"/>
<dbReference type="SUPFAM" id="SSF51735">
    <property type="entry name" value="NAD(P)-binding Rossmann-fold domains"/>
    <property type="match status" value="1"/>
</dbReference>
<dbReference type="GO" id="GO:0033499">
    <property type="term" value="P:galactose catabolic process via UDP-galactose, Leloir pathway"/>
    <property type="evidence" value="ECO:0007669"/>
    <property type="project" value="TreeGrafter"/>
</dbReference>
<dbReference type="OrthoDB" id="9801785at2"/>
<dbReference type="HOGENOM" id="CLU_007383_1_10_11"/>
<keyword evidence="9" id="KW-0119">Carbohydrate metabolism</keyword>
<comment type="pathway">
    <text evidence="3">Carbohydrate metabolism; galactose metabolism.</text>
</comment>
<comment type="similarity">
    <text evidence="4">Belongs to the NAD(P)-dependent epimerase/dehydratase family.</text>
</comment>
<evidence type="ECO:0000256" key="1">
    <source>
        <dbReference type="ARBA" id="ARBA00000083"/>
    </source>
</evidence>
<reference evidence="13 14" key="1">
    <citation type="journal article" date="2009" name="Stand. Genomic Sci.">
        <title>Complete genome sequence of Stackebrandtia nassauensis type strain (LLR-40K-21).</title>
        <authorList>
            <person name="Munk C."/>
            <person name="Lapidus A."/>
            <person name="Copeland A."/>
            <person name="Jando M."/>
            <person name="Mayilraj S."/>
            <person name="Glavina Del Rio T."/>
            <person name="Nolan M."/>
            <person name="Chen F."/>
            <person name="Lucas S."/>
            <person name="Tice H."/>
            <person name="Cheng J.F."/>
            <person name="Han C."/>
            <person name="Detter J.C."/>
            <person name="Bruce D."/>
            <person name="Goodwin L."/>
            <person name="Chain P."/>
            <person name="Pitluck S."/>
            <person name="Goker M."/>
            <person name="Ovchinikova G."/>
            <person name="Pati A."/>
            <person name="Ivanova N."/>
            <person name="Mavromatis K."/>
            <person name="Chen A."/>
            <person name="Palaniappan K."/>
            <person name="Land M."/>
            <person name="Hauser L."/>
            <person name="Chang Y.J."/>
            <person name="Jeffries C.D."/>
            <person name="Bristow J."/>
            <person name="Eisen J.A."/>
            <person name="Markowitz V."/>
            <person name="Hugenholtz P."/>
            <person name="Kyrpides N.C."/>
            <person name="Klenk H.P."/>
        </authorList>
    </citation>
    <scope>NUCLEOTIDE SEQUENCE [LARGE SCALE GENOMIC DNA]</scope>
    <source>
        <strain evidence="14">DSM 44728 / CIP 108903 / NRRL B-16338 / NBRC 102104 / LLR-40K-21</strain>
    </source>
</reference>
<dbReference type="EC" id="5.1.3.2" evidence="5"/>
<dbReference type="eggNOG" id="COG1087">
    <property type="taxonomic scope" value="Bacteria"/>
</dbReference>
<dbReference type="Gene3D" id="3.90.25.10">
    <property type="entry name" value="UDP-galactose 4-epimerase, domain 1"/>
    <property type="match status" value="1"/>
</dbReference>
<comment type="cofactor">
    <cofactor evidence="2">
        <name>NAD(+)</name>
        <dbReference type="ChEBI" id="CHEBI:57540"/>
    </cofactor>
</comment>
<evidence type="ECO:0000256" key="9">
    <source>
        <dbReference type="ARBA" id="ARBA00023277"/>
    </source>
</evidence>
<gene>
    <name evidence="13" type="ordered locus">Snas_0893</name>
</gene>
<dbReference type="Gene3D" id="3.40.50.720">
    <property type="entry name" value="NAD(P)-binding Rossmann-like Domain"/>
    <property type="match status" value="1"/>
</dbReference>
<dbReference type="EMBL" id="CP001778">
    <property type="protein sequence ID" value="ADD40604.1"/>
    <property type="molecule type" value="Genomic_DNA"/>
</dbReference>
<evidence type="ECO:0000256" key="3">
    <source>
        <dbReference type="ARBA" id="ARBA00004947"/>
    </source>
</evidence>
<evidence type="ECO:0000313" key="14">
    <source>
        <dbReference type="Proteomes" id="UP000000844"/>
    </source>
</evidence>
<dbReference type="PANTHER" id="PTHR43725:SF53">
    <property type="entry name" value="UDP-ARABINOSE 4-EPIMERASE 1"/>
    <property type="match status" value="1"/>
</dbReference>
<dbReference type="InterPro" id="IPR001509">
    <property type="entry name" value="Epimerase_deHydtase"/>
</dbReference>
<comment type="catalytic activity">
    <reaction evidence="1">
        <text>UDP-alpha-D-glucose = UDP-alpha-D-galactose</text>
        <dbReference type="Rhea" id="RHEA:22168"/>
        <dbReference type="ChEBI" id="CHEBI:58885"/>
        <dbReference type="ChEBI" id="CHEBI:66914"/>
        <dbReference type="EC" id="5.1.3.2"/>
    </reaction>
</comment>
<dbReference type="GO" id="GO:0003978">
    <property type="term" value="F:UDP-glucose 4-epimerase activity"/>
    <property type="evidence" value="ECO:0007669"/>
    <property type="project" value="UniProtKB-EC"/>
</dbReference>
<keyword evidence="14" id="KW-1185">Reference proteome</keyword>
<protein>
    <recommendedName>
        <fullName evidence="6">UDP-glucose 4-epimerase</fullName>
        <ecNumber evidence="5">5.1.3.2</ecNumber>
    </recommendedName>
    <alternativeName>
        <fullName evidence="11">Galactowaldenase</fullName>
    </alternativeName>
    <alternativeName>
        <fullName evidence="10">UDP-galactose 4-epimerase</fullName>
    </alternativeName>
</protein>
<evidence type="ECO:0000256" key="10">
    <source>
        <dbReference type="ARBA" id="ARBA00031367"/>
    </source>
</evidence>
<dbReference type="NCBIfam" id="TIGR01179">
    <property type="entry name" value="galE"/>
    <property type="match status" value="1"/>
</dbReference>
<dbReference type="InterPro" id="IPR036291">
    <property type="entry name" value="NAD(P)-bd_dom_sf"/>
</dbReference>
<accession>D3Q8Z5</accession>
<dbReference type="PANTHER" id="PTHR43725">
    <property type="entry name" value="UDP-GLUCOSE 4-EPIMERASE"/>
    <property type="match status" value="1"/>
</dbReference>
<dbReference type="InterPro" id="IPR005886">
    <property type="entry name" value="UDP_G4E"/>
</dbReference>
<dbReference type="RefSeq" id="WP_013016175.1">
    <property type="nucleotide sequence ID" value="NC_013947.1"/>
</dbReference>
<keyword evidence="7" id="KW-0520">NAD</keyword>
<evidence type="ECO:0000313" key="13">
    <source>
        <dbReference type="EMBL" id="ADD40604.1"/>
    </source>
</evidence>
<organism evidence="13 14">
    <name type="scientific">Stackebrandtia nassauensis (strain DSM 44728 / CIP 108903 / NRRL B-16338 / NBRC 102104 / LLR-40K-21)</name>
    <dbReference type="NCBI Taxonomy" id="446470"/>
    <lineage>
        <taxon>Bacteria</taxon>
        <taxon>Bacillati</taxon>
        <taxon>Actinomycetota</taxon>
        <taxon>Actinomycetes</taxon>
        <taxon>Glycomycetales</taxon>
        <taxon>Glycomycetaceae</taxon>
        <taxon>Stackebrandtia</taxon>
    </lineage>
</organism>
<evidence type="ECO:0000259" key="12">
    <source>
        <dbReference type="Pfam" id="PF01370"/>
    </source>
</evidence>
<feature type="domain" description="NAD-dependent epimerase/dehydratase" evidence="12">
    <location>
        <begin position="4"/>
        <end position="250"/>
    </location>
</feature>
<evidence type="ECO:0000256" key="2">
    <source>
        <dbReference type="ARBA" id="ARBA00001911"/>
    </source>
</evidence>
<evidence type="ECO:0000256" key="5">
    <source>
        <dbReference type="ARBA" id="ARBA00013189"/>
    </source>
</evidence>
<keyword evidence="8" id="KW-0413">Isomerase</keyword>
<dbReference type="Pfam" id="PF01370">
    <property type="entry name" value="Epimerase"/>
    <property type="match status" value="1"/>
</dbReference>
<sequence>MKYLVTGGAGYVGSVVATMLLEAGHEVVVLDDLSTNGDTGIPAGATVVRGRIHEAAEVLDDSFDGVLHFAGYIANGESMAKPDIYWDVNVVGTLSLLNAMHAAGVRSLVFSSSASVYGNPSELPATENAITRPTSTYGANKLAADYAITNYCTAFDIAAVSLRYFNVAGAWKDASGVWHGERHDPETHLIPLILAAANGDRGALKLYGEDYDTPDGTCVRDYIHVADLARAHLLALANQQPGEHQIYNLGNGNGFSNREVIAAVERVTGLTVPFKPAPRRPGDPDTLVASSAKAAAELGWRPEKPSLDDIIADAWEFYRHG</sequence>
<evidence type="ECO:0000256" key="11">
    <source>
        <dbReference type="ARBA" id="ARBA00033067"/>
    </source>
</evidence>
<evidence type="ECO:0000256" key="6">
    <source>
        <dbReference type="ARBA" id="ARBA00018569"/>
    </source>
</evidence>
<proteinExistence type="inferred from homology"/>
<dbReference type="Proteomes" id="UP000000844">
    <property type="component" value="Chromosome"/>
</dbReference>
<dbReference type="KEGG" id="sna:Snas_0893"/>
<evidence type="ECO:0000256" key="8">
    <source>
        <dbReference type="ARBA" id="ARBA00023235"/>
    </source>
</evidence>